<protein>
    <submittedName>
        <fullName evidence="1">Uncharacterized protein</fullName>
    </submittedName>
</protein>
<comment type="caution">
    <text evidence="1">The sequence shown here is derived from an EMBL/GenBank/DDBJ whole genome shotgun (WGS) entry which is preliminary data.</text>
</comment>
<organism evidence="1 2">
    <name type="scientific">Entamoeba nuttalli</name>
    <dbReference type="NCBI Taxonomy" id="412467"/>
    <lineage>
        <taxon>Eukaryota</taxon>
        <taxon>Amoebozoa</taxon>
        <taxon>Evosea</taxon>
        <taxon>Archamoebae</taxon>
        <taxon>Mastigamoebida</taxon>
        <taxon>Entamoebidae</taxon>
        <taxon>Entamoeba</taxon>
    </lineage>
</organism>
<accession>A0ABQ0D7T6</accession>
<keyword evidence="2" id="KW-1185">Reference proteome</keyword>
<gene>
    <name evidence="1" type="ORF">ENUP19_0003G0034</name>
</gene>
<proteinExistence type="predicted"/>
<evidence type="ECO:0000313" key="1">
    <source>
        <dbReference type="EMBL" id="GAB1218747.1"/>
    </source>
</evidence>
<dbReference type="Proteomes" id="UP001628156">
    <property type="component" value="Unassembled WGS sequence"/>
</dbReference>
<evidence type="ECO:0000313" key="2">
    <source>
        <dbReference type="Proteomes" id="UP001628156"/>
    </source>
</evidence>
<reference evidence="1 2" key="1">
    <citation type="journal article" date="2019" name="PLoS Negl. Trop. Dis.">
        <title>Whole genome sequencing of Entamoeba nuttalli reveals mammalian host-related molecular signatures and a novel octapeptide-repeat surface protein.</title>
        <authorList>
            <person name="Tanaka M."/>
            <person name="Makiuchi T."/>
            <person name="Komiyama T."/>
            <person name="Shiina T."/>
            <person name="Osaki K."/>
            <person name="Tachibana H."/>
        </authorList>
    </citation>
    <scope>NUCLEOTIDE SEQUENCE [LARGE SCALE GENOMIC DNA]</scope>
    <source>
        <strain evidence="1 2">P19-061405</strain>
    </source>
</reference>
<name>A0ABQ0D7T6_9EUKA</name>
<dbReference type="EMBL" id="BAAFRS010000003">
    <property type="protein sequence ID" value="GAB1218747.1"/>
    <property type="molecule type" value="Genomic_DNA"/>
</dbReference>
<sequence>MTCITNEWLSQEKNECLLAIKRGDGMESFVHLKNIIQASDTNYSLNYYNTLSSIVFTFISKKNDKTNSNVQLQIKWLRKFFIQEIIKLIEKSSSKNQRSFLLSIKILIILLKNTPTSEDSISLIHLWESIIQCFKVRKNSEFLILVANSLSELYKLSIGIPGIDSVMLNVSFESMITMTSSQERSAAVQFFRVISRYNRKQFTNALTIAMIIIEPIIKNTIIEPIYLKEYMNGIIEILNNIEIYGKEYNFKGIDVDGVILFFIELLKETPKIYTTFNYSLLILIVSFIGFGIAQSKTDSLELLTSYILIEVDDRNKQIDIYLENIIQNIIKRFSFSSSNQITINALIKLISSLIKTRCNIYIHLVNNNIMEEFNSYIYLNINSDIRKPEELHFLSCLICAGHTEKEKLWFENELKKWGGIEFLVSLFIIESQHNKNSQNAFISLGESINYLIESNLNNILLLKKVIYSFLSFPMTLNSRIKCSYLKECTKIKWKQCISFDNCHRILPTLSLRLMLERVISSFIVDPDEVVRKIAYETFTEVSVTILNTSLNEFLLKLFSQTIIQIHPLFRLTSIQTFAILLKKITHTPVIPFVLSRLPNPLENISERLLRITLDDGLNLLNTSLSMYGKIGNLSIVNGLIAFCEIVQCVTRSQQKVISSSRIKCYLFVKNLLRCIVEVLGIQMNSTQLAVQKKHLEEIKSPLLNSLINYLVSIELRSGNLESPIIILTQKIILSLASIVRSIGLNGWEVIELCNYLRVLHDICPLEIILLLREILQSQLTIYSVNFNLFQSISSLFMQWDYWILPETKIEFIGERRAWAEINDTSILLIEELINNESIDYNLRCSILNYGYLFVRIGNSIGAPVIGESIRLTLTTGNTDYEVLYQNLQKQLQFDNSHLDNISTLFPNIYVPSFVIFPPLNQSLKYTILIEELTTLKFIIINKPLNPQFHLQTLLQITHYCIILHSIISNKSTSKIISKLSQIINDKLIQKILSSNQNILIGAQMGYRQIVTLIESDKSIIHKNSFIKEIQSHVDLLTAFHMAFELLMSVLKDSFIHGIYSDESIKLFIDCVLPMYWSIRSSRNTHLFFLKPLIPIQLTEIFIQQASIIVQFPRTYRTIAFSKLFENVYLCSSGVVNHLEVFNRIKDNKKYLFLINLMKEANWSKDIQPKHNEVVCKKINDIDKLINNIQLGSKELFIFLINLKIPLSMKVYEKLAFFASRPKIYSSIKDSFPNFPQRYYHLLFDYFTSFSQSIGNKYNDLDDSSFSLSNFISNYSQLISDIPFLRDTAFISCASIASIQEIAEDKKEESTEKRIEEDEIQIKKQILLKERKDENNNIERLFTLLYSRIDSRYYSLTKKLKIPYIVLFHLKQKLTSLLLHYIYLLPIYKNNTLISVLNEKQLLMTTFWQYRTPPVNSILEVLTSLNTLARQLPIPSSDLNKICDDLLTGFLSNKQPFYLIIILSLLSHYDNVISIGIEQPRRVLTWGQLPITSHWGTINESLIKRVQSSFFQIDSFGNVSFNQLILPILQSDEKIREFIKFLIFFQPHFNINQQKLLLSFYVTMQKQQSSIQILINYAFFSLLLLHPNWNRSLFKIDTEIQCIGIILALNHNIPSLLENYSLLSPIVSSCLEFIFNCHIEDVILTIDVINPPFKMSWRIAATFLVSLFDAITEDDICVLIAIFGKNIFPKDLISQRIFIVKTKQTIFEKLTFIPSFND</sequence>